<reference evidence="2 3" key="1">
    <citation type="submission" date="2014-11" db="EMBL/GenBank/DDBJ databases">
        <title>A Rickettsiales Symbiont of Amoebae With Ancient Features.</title>
        <authorList>
            <person name="Schulz F."/>
            <person name="Martijn J."/>
            <person name="Wascher F."/>
            <person name="Kostanjsek R."/>
            <person name="Ettema T.J."/>
            <person name="Horn M."/>
        </authorList>
    </citation>
    <scope>NUCLEOTIDE SEQUENCE [LARGE SCALE GENOMIC DNA]</scope>
    <source>
        <strain evidence="2 3">UWC36</strain>
    </source>
</reference>
<dbReference type="InterPro" id="IPR002182">
    <property type="entry name" value="NB-ARC"/>
</dbReference>
<sequence length="785" mass="90690">MKRLYYLIKCIIAVTFLFIPVNKCFSKQLIGKNPPKVWNVPIHNEYFTGRKEILKQVTQTLKKGNVAIIAGISGIGKTQVAKKYAVINNEKYDIIWWFDADKDLFDQFRILAEMINNTYIKQEEKIPVNTTPESIVEGVKNYLRLTTLKWLLIFDDSPNEAKIKNLIPQRYNNIGGDIVITSKNLISWKGAMKLGKFSREESKEYLIKLLPSDDLKSLDKLAEILDDYPLALSQSVAYLKANHSIGLNDYIEIFKSAKTSLWDKEQKLHEENSGLPDLDSYSGNVFTSLSISINDLKKKCPLAFDILAFCSTLNNEKIPEDFLQSLVEDKMKESRLEFTDALARLNNYMLIEKNKLANAEESITTYSMHAIVQHVVQEMLSKDVKINNIKLAQQIISNKLPDQIEELAPLILSRPYIFDHLGTIATKSKELLVYTEDLAAMYIRQLEYDLLVTLDYDSCSRLIDEINNLINYDIKINGLLLAQFHHIKAIYHNWRFANSELSIQEANKALMLLKQYPERVSDHLNLYNQLAQFYIYQGDIDNADKYVNLAEVIIRSNRDIKAGLFNAVKAKVEMDKGNYLDALNLVTKAIDYEEVKDIREVPGEWPLFLLQAEVFLKAGRYSEAFDLSNKLYELANKYYKDMDHELIARILIVLSASAIKLSKLELAKNYIEKALYILRKILGDDAIDIDMANTLVILGEVNEKQHRYTEANEYYVMAELTFKQLFEDSRTDDISYLYYRLGIVGAKSKDSFQFNQYLNLHKAKFGLLHHRTEKLIRYFVDNIEH</sequence>
<dbReference type="Gene3D" id="3.40.50.300">
    <property type="entry name" value="P-loop containing nucleotide triphosphate hydrolases"/>
    <property type="match status" value="1"/>
</dbReference>
<dbReference type="InterPro" id="IPR011990">
    <property type="entry name" value="TPR-like_helical_dom_sf"/>
</dbReference>
<dbReference type="SUPFAM" id="SSF52540">
    <property type="entry name" value="P-loop containing nucleoside triphosphate hydrolases"/>
    <property type="match status" value="1"/>
</dbReference>
<dbReference type="OrthoDB" id="7161555at2"/>
<dbReference type="STRING" id="86105.NF27_DT00070"/>
<dbReference type="RefSeq" id="WP_039456223.1">
    <property type="nucleotide sequence ID" value="NZ_JSWE01000096.1"/>
</dbReference>
<dbReference type="SUPFAM" id="SSF48452">
    <property type="entry name" value="TPR-like"/>
    <property type="match status" value="1"/>
</dbReference>
<dbReference type="PANTHER" id="PTHR35205:SF1">
    <property type="entry name" value="ZU5 DOMAIN-CONTAINING PROTEIN"/>
    <property type="match status" value="1"/>
</dbReference>
<dbReference type="AlphaFoldDB" id="A0A0C1QMH2"/>
<evidence type="ECO:0000259" key="1">
    <source>
        <dbReference type="Pfam" id="PF00931"/>
    </source>
</evidence>
<dbReference type="EMBL" id="JSWE01000096">
    <property type="protein sequence ID" value="KIE05233.1"/>
    <property type="molecule type" value="Genomic_DNA"/>
</dbReference>
<feature type="domain" description="NB-ARC" evidence="1">
    <location>
        <begin position="52"/>
        <end position="182"/>
    </location>
</feature>
<dbReference type="PANTHER" id="PTHR35205">
    <property type="entry name" value="NB-ARC AND TPR DOMAIN PROTEIN"/>
    <property type="match status" value="1"/>
</dbReference>
<dbReference type="InterPro" id="IPR027417">
    <property type="entry name" value="P-loop_NTPase"/>
</dbReference>
<evidence type="ECO:0000313" key="3">
    <source>
        <dbReference type="Proteomes" id="UP000031258"/>
    </source>
</evidence>
<comment type="caution">
    <text evidence="2">The sequence shown here is derived from an EMBL/GenBank/DDBJ whole genome shotgun (WGS) entry which is preliminary data.</text>
</comment>
<organism evidence="2 3">
    <name type="scientific">Candidatus Jidaibacter acanthamoebae</name>
    <dbReference type="NCBI Taxonomy" id="86105"/>
    <lineage>
        <taxon>Bacteria</taxon>
        <taxon>Pseudomonadati</taxon>
        <taxon>Pseudomonadota</taxon>
        <taxon>Alphaproteobacteria</taxon>
        <taxon>Rickettsiales</taxon>
        <taxon>Candidatus Midichloriaceae</taxon>
        <taxon>Candidatus Jidaibacter</taxon>
    </lineage>
</organism>
<proteinExistence type="predicted"/>
<keyword evidence="3" id="KW-1185">Reference proteome</keyword>
<gene>
    <name evidence="2" type="ORF">NF27_DT00070</name>
</gene>
<dbReference type="Pfam" id="PF00931">
    <property type="entry name" value="NB-ARC"/>
    <property type="match status" value="1"/>
</dbReference>
<evidence type="ECO:0000313" key="2">
    <source>
        <dbReference type="EMBL" id="KIE05233.1"/>
    </source>
</evidence>
<dbReference type="Gene3D" id="1.25.40.10">
    <property type="entry name" value="Tetratricopeptide repeat domain"/>
    <property type="match status" value="1"/>
</dbReference>
<accession>A0A0C1QMH2</accession>
<name>A0A0C1QMH2_9RICK</name>
<protein>
    <recommendedName>
        <fullName evidence="1">NB-ARC domain-containing protein</fullName>
    </recommendedName>
</protein>
<dbReference type="Proteomes" id="UP000031258">
    <property type="component" value="Unassembled WGS sequence"/>
</dbReference>